<protein>
    <submittedName>
        <fullName evidence="1">ATP/GTP-binding protein</fullName>
    </submittedName>
</protein>
<organism evidence="1">
    <name type="scientific">Streptomyces sp. R28</name>
    <dbReference type="NCBI Taxonomy" id="3238628"/>
    <lineage>
        <taxon>Bacteria</taxon>
        <taxon>Bacillati</taxon>
        <taxon>Actinomycetota</taxon>
        <taxon>Actinomycetes</taxon>
        <taxon>Kitasatosporales</taxon>
        <taxon>Streptomycetaceae</taxon>
        <taxon>Streptomyces</taxon>
    </lineage>
</organism>
<accession>A0AB39Q6S9</accession>
<gene>
    <name evidence="1" type="ORF">AB5J49_37545</name>
</gene>
<reference evidence="1" key="1">
    <citation type="submission" date="2024-07" db="EMBL/GenBank/DDBJ databases">
        <authorList>
            <person name="Yu S.T."/>
        </authorList>
    </citation>
    <scope>NUCLEOTIDE SEQUENCE</scope>
    <source>
        <strain evidence="1">R28</strain>
    </source>
</reference>
<proteinExistence type="predicted"/>
<dbReference type="InterPro" id="IPR027417">
    <property type="entry name" value="P-loop_NTPase"/>
</dbReference>
<sequence>MDADEAFTDRQAQWSALTAALMAHLHNVTVPGFDVEDLEAPRTNMLVFHGAGGIGKTTLSRKIESSLARGEDRPAQWDEPDFPERLLPVRIDLARSAGTDFERVVLAIRLALARLGRPLPAFDLALRRYWEQAHPGEPLEEYLRRGGLAAQVGQTLPKQLQSALTDVAAALLLPGTVGSVAGEVTGALVRALRERRQTVRALAGCARLADLLDAEPDLDTLSYYPHLLAWELARLPAAARIVPVILLDTFEDIGDRVHRDFERLLQRLVWLMPNAFFVITGRSRLQWADEALQGQLDFTGPHAWPTLVSPDAPSSRALPGAGQVLIGDFTPEDCHDYLTRRLSRDGRPLIDSATRQVITTRSHGFPLFLDLAVLRFLEIRRVRAPRPADFDVAFPALIARTVRDLTPDERHVLRSVALLDSFDITLATEAAGMAHEAAALRLIERPFVLEHGHGTPLWPYHLHGVIRSAIRSADDQTDDRWSPRDWEQAAGRAFEALGERWRTAPAGDRLLLVGCLRQGLRLAGDFHLEPRWLVDAAWSYVSDSVWEPLAPPTVPEPTAPPLRTPADALVELLGALARRRYEHREHTVTRLSAVADTGLLPAELAEMALYYRAKAERDLGRTAASRQILQPIAAGDGRLAFAARRQLAHIARTAGHFLTALAAAHALGWPGRHHRIRGDVLWAQGDMPRAAAAYEAHRTEAEEFGFAGERAIAQAHRALAMAFTDPGVADDELDLARRLLTGHDERATTLAAQIAVLVRAAGSRRTDIEDYARLLRTQVDTAGINAARTSLELALGFHHAVCGDRGQVDAVLARLQRLTLGGDYAYYIEIVSFMADLPLPSGRSGMTLWLDGEPSTRARWHSLVTARRDWHSTR</sequence>
<name>A0AB39Q6S9_9ACTN</name>
<dbReference type="AlphaFoldDB" id="A0AB39Q6S9"/>
<evidence type="ECO:0000313" key="1">
    <source>
        <dbReference type="EMBL" id="XDQ38605.1"/>
    </source>
</evidence>
<dbReference type="SUPFAM" id="SSF52540">
    <property type="entry name" value="P-loop containing nucleoside triphosphate hydrolases"/>
    <property type="match status" value="1"/>
</dbReference>
<dbReference type="RefSeq" id="WP_369173300.1">
    <property type="nucleotide sequence ID" value="NZ_CP163439.1"/>
</dbReference>
<dbReference type="EMBL" id="CP163439">
    <property type="protein sequence ID" value="XDQ38605.1"/>
    <property type="molecule type" value="Genomic_DNA"/>
</dbReference>